<keyword evidence="11 18" id="KW-0418">Kinase</keyword>
<dbReference type="InterPro" id="IPR038980">
    <property type="entry name" value="ATM_plant"/>
</dbReference>
<dbReference type="InterPro" id="IPR011009">
    <property type="entry name" value="Kinase-like_dom_sf"/>
</dbReference>
<dbReference type="PROSITE" id="PS00915">
    <property type="entry name" value="PI3_4_KINASE_1"/>
    <property type="match status" value="1"/>
</dbReference>
<name>A0A6C1DMP6_SACPS</name>
<evidence type="ECO:0000256" key="4">
    <source>
        <dbReference type="ARBA" id="ARBA00012513"/>
    </source>
</evidence>
<dbReference type="Proteomes" id="UP000501346">
    <property type="component" value="Chromosome ScII"/>
</dbReference>
<dbReference type="PANTHER" id="PTHR37079">
    <property type="entry name" value="SERINE/THREONINE-PROTEIN KINASE ATM"/>
    <property type="match status" value="1"/>
</dbReference>
<evidence type="ECO:0000256" key="1">
    <source>
        <dbReference type="ARBA" id="ARBA00004123"/>
    </source>
</evidence>
<dbReference type="Pfam" id="PF11640">
    <property type="entry name" value="TAN"/>
    <property type="match status" value="1"/>
</dbReference>
<comment type="function">
    <text evidence="18">Serine/threonine protein kinase which activates checkpoint signaling upon genotoxic stresses such as ionizing radiation (IR), ultraviolet light (UV), or DNA replication stalling, thereby acting as a DNA damage sensor. Recognizes the substrate consensus sequence [ST]-Q. Phosphorylates histone H2A to form H2AS128ph (gamma-H2A) at sites of DNA damage, involved in the regulation of DNA damage response mechanism. Required for the control of telomere length and genome stability.</text>
</comment>
<feature type="domain" description="FATC" evidence="21">
    <location>
        <begin position="2755"/>
        <end position="2787"/>
    </location>
</feature>
<evidence type="ECO:0000313" key="23">
    <source>
        <dbReference type="Proteomes" id="UP000501346"/>
    </source>
</evidence>
<proteinExistence type="inferred from homology"/>
<comment type="subcellular location">
    <subcellularLocation>
        <location evidence="2 18">Chromosome</location>
        <location evidence="2 18">Telomere</location>
    </subcellularLocation>
    <subcellularLocation>
        <location evidence="1 18">Nucleus</location>
    </subcellularLocation>
</comment>
<dbReference type="InterPro" id="IPR014009">
    <property type="entry name" value="PIK_FAT"/>
</dbReference>
<sequence>MEDHGIVETLNFLSSTKIKERNNALDELTTILKEDPERIPTKALSTTAEALVELLASEHTKYCELLRNLTVSTTNKLSLSENRLSTISYVLRLFVEKSCERFKVKTLKLLLAVVPELMVKDGSKSLLDAVSVHLSFALDALIKSDPFKLKFMIHQWISLVDKICEYFQSQMKLSMVDKTLTNFISILLNLLALDTVGIYQVTRTITWTVIDFLRLSKKENGNTRLIMSLINQLILKCHCFSVIDTLMLIKEAWSYNLTIGCTSNELVQDQLSLFDVMSSELMNHKLPYMIGQENYVEELRSESLVSLYREYILLRLSNYKPQLFTVNHVEFSYIRGSRDKNSWFALPDFRLRDRGGRSVWLKILGITKSLLTYFALNRKNENYSLLFKRRKCDSDIPSILRISDDMDTFLIHLLEENSSHEFEVLGLQLCSFYGTLQDFTKSFAEQLKELLFSKFEKIQCFNWVCFSFIPLLSQKECELSNGDMARLFKVCLPLVKSNESCQLSCLLLANSIKFSKQLLSDEKTINQIYDLYELSDILGPILVTNESFMLWGYLQYVGKDFQSMNGISSADRIFEWLKSKWNQLRGTDAKQDQFCNFISWLGNKYDPENPFNDKKGEGANPVSLCWDESHKIWQHFQEQREFLLGVKPEEKSECFNTPFFNLPKVSLDLTRYNEILYRLLENIESDAFSSPLQKFTWVAKLIQIVDNLCGDSTFSEFIAAYKRTTLITIPQLSFDSKNSYQSFFEEVLSIRTINVDHLVLDKINMKEIVNDFIRMQKNKSQTGTSAINYFEASSEDTTQNNSPYTIGGRFQKPQHSTIDKAVRAYLWSSRNKSISERLVAILEFSDCVSTDVFISYLGTVCQWLKQAIGEKSSYNKILEEFTEVLGEKLLCNHYSSSNQAMLLLTSYIEAIRPQWLSYPEQPLNSDCNDILDWIISRFEDNSFTGVAPTVNLSMLLLSLLQNHDLSHGSIRGGKQRVFATFIKCLQKLDSSNIINIMNSISSYMAQVSYKNQSIIFYEIKSLFGPPQQSIEKSAFYSLAMSMLSLVSYPSLVFSLEDMMTYSGFNHTRAFIQQALNKITVAFRYQNLTELFEYCKFDLIMYWFNRTKVPTSKLEKEWDISLFGFADIHEFLGRYFVEISAIYFSQGFNQKWILDMLHAITGNGDAYLVDNSYYLCIPLAFISGGVNELIFDILPQISGKTTVKYHKKYRLLMLKWIIRFTDLGSLTELRSTVEKLFPTSYLSPYLFENSSVSMRYQYPLHIPLALGATLVQTQFAHEKNNTQKFKLLFLSVITDLEKTSTYIGKLRCARELKYLFVLYENVLVKSSTLNFIIIRLSKFLIDTQIHDEVITIFSSLLNLADKNTFEIEPSLPNLFCKIFIYLRENKQLSPSFQQAIKLLEHRDLIKIKTWKYCLDAIFGNIVQDDIYENTELLDASDCGVDDVVLVSLLFSYARRPVASKIGCSLSKAAAINILKHHVPKEYLSKNFKLWFAALSRRILQQEVQTERSTNFNNEVHLKNFEMVFRHPEQPHMIYQRISTFNKEAELHDSTEVFFISECILTYLVGYSMGNSESEFCFRDNIMNENKDKVAPLDKDVLNAIYPLANNFGMESFICDTYLSVNEPYNCWLSKFARSLIHQISFNIPPIVCLYPLCKGSTAFCELVLTDLFFLSTTYDPKSCLNWSNRIFTQISMLLHVKDSEIKLKMLFNVIKMIRMGSRCKERNCLRIYSSLDLQEICQISLKIEEFKFGYLLFEEMNMPNIREMNINTLQKIYECINDGDFLAGLPVPHSIEGVLNSINRIDSDTWKRFLFNNADFDANYTTSLEEEKESLIKATEDSGFYGLTSLLESGLSGSSDVYKWNVELGDWKLLTPKVVDSKAKGLYYAIKNLPQDVGFAEKSLEKSLLTIFDSRQHFISQTEWMDTLNAIIEFIKIAAIPQDVTSFPQTLMSIMKADKERLNTIDFYDHKTTLKSRHTLMNVLSRNSLDENVKCSKYLRLGSIIQLANYVQLAIANGAPQDALRNATLMSKTVKNIAKLYDDPSVVSQIEKLASFTSANALWESREYKAPVMIMRDLLAQNEENISESILYDDFKLLINVPMDQIKARLVKWSSESRLESAAAIYEKIIVNWDINVEDHESCSDVFYTLGSFLDEQAQKLRSNGEIEDREHRSYTGKSTLKALELIYKNTKLPENERKDAKRHYNRVLLQYNRDSEVLKALLLQKEKFLWHALHFYLNTLVFSNRYDNDIIDKFCGLWFENDDNSKINQLLYKEIGTIPSWKFLPWVNQIASKISMEENEFQKPLQLTMKRLLYKLPYDSLYSVMSILLYEKQSNKDTNISQKIQAVKKILLELQGYDRGAFAKKYLLPVQEFCEMSVELANLKFVQNTKTLHLANLKIGQYWLKQLNMEKLPLPTSNFTVKSSADGRKARPYIVSVDETVGITTTGLSLPKIVTFNISDGTTQKALMKGSNDDLRQDAIMEQVFQQVNKVLQNDKVLRNLDLGIRTYKVVPLGPKAGIIEFVANSTSLHQILSKLHTNDKITFDQARKGMKAVQTKSNEERLKAYLKITNEIKPQLRNFFFDSFPDPLDWFEAKKTYTKGVAASSIVGYILGLGDRHLNNILLDCSTGEPIHIDLGIAFDQGKLLPIPELVPFRLTRDIVDGFGVTGVDGLFRRSCERVYAVLRKDYVKVMCVLNILKWDPLYSWVMSPVKKYEHLFEEEHEITNFDNVSKFISNNDRNENQESYRALKGVEEKLMGNGLSVESSVQDLIQQATDPSNLSVIYMGWSPFY</sequence>
<keyword evidence="7 18" id="KW-0723">Serine/threonine-protein kinase</keyword>
<dbReference type="SMART" id="SM01342">
    <property type="entry name" value="TAN"/>
    <property type="match status" value="1"/>
</dbReference>
<keyword evidence="8 18" id="KW-0808">Transferase</keyword>
<dbReference type="Gene3D" id="3.30.1010.10">
    <property type="entry name" value="Phosphatidylinositol 3-kinase Catalytic Subunit, Chain A, domain 4"/>
    <property type="match status" value="1"/>
</dbReference>
<dbReference type="InterPro" id="IPR000403">
    <property type="entry name" value="PI3/4_kinase_cat_dom"/>
</dbReference>
<keyword evidence="15 18" id="KW-0539">Nucleus</keyword>
<organism evidence="22 23">
    <name type="scientific">Saccharomyces pastorianus</name>
    <name type="common">Lager yeast</name>
    <name type="synonym">Saccharomyces cerevisiae x Saccharomyces eubayanus</name>
    <dbReference type="NCBI Taxonomy" id="27292"/>
    <lineage>
        <taxon>Eukaryota</taxon>
        <taxon>Fungi</taxon>
        <taxon>Dikarya</taxon>
        <taxon>Ascomycota</taxon>
        <taxon>Saccharomycotina</taxon>
        <taxon>Saccharomycetes</taxon>
        <taxon>Saccharomycetales</taxon>
        <taxon>Saccharomycetaceae</taxon>
        <taxon>Saccharomyces</taxon>
    </lineage>
</organism>
<dbReference type="Pfam" id="PF00454">
    <property type="entry name" value="PI3_PI4_kinase"/>
    <property type="match status" value="1"/>
</dbReference>
<dbReference type="PROSITE" id="PS51190">
    <property type="entry name" value="FATC"/>
    <property type="match status" value="1"/>
</dbReference>
<comment type="catalytic activity">
    <reaction evidence="17">
        <text>L-seryl-[protein] + ATP = O-phospho-L-seryl-[protein] + ADP + H(+)</text>
        <dbReference type="Rhea" id="RHEA:17989"/>
        <dbReference type="Rhea" id="RHEA-COMP:9863"/>
        <dbReference type="Rhea" id="RHEA-COMP:11604"/>
        <dbReference type="ChEBI" id="CHEBI:15378"/>
        <dbReference type="ChEBI" id="CHEBI:29999"/>
        <dbReference type="ChEBI" id="CHEBI:30616"/>
        <dbReference type="ChEBI" id="CHEBI:83421"/>
        <dbReference type="ChEBI" id="CHEBI:456216"/>
        <dbReference type="EC" id="2.7.11.1"/>
    </reaction>
</comment>
<evidence type="ECO:0000259" key="21">
    <source>
        <dbReference type="PROSITE" id="PS51190"/>
    </source>
</evidence>
<dbReference type="PROSITE" id="PS51189">
    <property type="entry name" value="FAT"/>
    <property type="match status" value="1"/>
</dbReference>
<dbReference type="GO" id="GO:0035556">
    <property type="term" value="P:intracellular signal transduction"/>
    <property type="evidence" value="ECO:0007669"/>
    <property type="project" value="UniProtKB-ARBA"/>
</dbReference>
<dbReference type="GO" id="GO:0006281">
    <property type="term" value="P:DNA repair"/>
    <property type="evidence" value="ECO:0007669"/>
    <property type="project" value="InterPro"/>
</dbReference>
<dbReference type="InterPro" id="IPR018936">
    <property type="entry name" value="PI3/4_kinase_CS"/>
</dbReference>
<evidence type="ECO:0000256" key="12">
    <source>
        <dbReference type="ARBA" id="ARBA00022840"/>
    </source>
</evidence>
<dbReference type="OrthoDB" id="381190at2759"/>
<dbReference type="SUPFAM" id="SSF56112">
    <property type="entry name" value="Protein kinase-like (PK-like)"/>
    <property type="match status" value="1"/>
</dbReference>
<dbReference type="GO" id="GO:0000781">
    <property type="term" value="C:chromosome, telomeric region"/>
    <property type="evidence" value="ECO:0007669"/>
    <property type="project" value="UniProtKB-SubCell"/>
</dbReference>
<dbReference type="FunFam" id="3.30.1010.10:FF:000032">
    <property type="entry name" value="Serine/threonine-protein kinase TEL1"/>
    <property type="match status" value="1"/>
</dbReference>
<evidence type="ECO:0000256" key="6">
    <source>
        <dbReference type="ARBA" id="ARBA00022454"/>
    </source>
</evidence>
<dbReference type="EC" id="2.7.11.1" evidence="4 18"/>
<comment type="catalytic activity">
    <reaction evidence="16 18">
        <text>L-threonyl-[protein] + ATP = O-phospho-L-threonyl-[protein] + ADP + H(+)</text>
        <dbReference type="Rhea" id="RHEA:46608"/>
        <dbReference type="Rhea" id="RHEA-COMP:11060"/>
        <dbReference type="Rhea" id="RHEA-COMP:11605"/>
        <dbReference type="ChEBI" id="CHEBI:15378"/>
        <dbReference type="ChEBI" id="CHEBI:30013"/>
        <dbReference type="ChEBI" id="CHEBI:30616"/>
        <dbReference type="ChEBI" id="CHEBI:61977"/>
        <dbReference type="ChEBI" id="CHEBI:456216"/>
        <dbReference type="EC" id="2.7.11.1"/>
    </reaction>
</comment>
<dbReference type="PANTHER" id="PTHR37079:SF4">
    <property type="entry name" value="SERINE_THREONINE-PROTEIN KINASE ATM"/>
    <property type="match status" value="1"/>
</dbReference>
<dbReference type="PROSITE" id="PS00916">
    <property type="entry name" value="PI3_4_KINASE_2"/>
    <property type="match status" value="1"/>
</dbReference>
<evidence type="ECO:0000256" key="17">
    <source>
        <dbReference type="ARBA" id="ARBA00048679"/>
    </source>
</evidence>
<reference evidence="22 23" key="1">
    <citation type="journal article" date="2019" name="BMC Genomics">
        <title>Chromosome level assembly and comparative genome analysis confirm lager-brewing yeasts originated from a single hybridization.</title>
        <authorList>
            <person name="Salazar A.N."/>
            <person name="Gorter de Vries A.R."/>
            <person name="van den Broek M."/>
            <person name="Brouwers N."/>
            <person name="de la Torre Cortes P."/>
            <person name="Kuijpers N.G.A."/>
            <person name="Daran J.G."/>
            <person name="Abeel T."/>
        </authorList>
    </citation>
    <scope>NUCLEOTIDE SEQUENCE [LARGE SCALE GENOMIC DNA]</scope>
    <source>
        <strain evidence="22 23">CBS 1483</strain>
    </source>
</reference>
<feature type="domain" description="PI3K/PI4K catalytic" evidence="19">
    <location>
        <begin position="2434"/>
        <end position="2746"/>
    </location>
</feature>
<accession>A0A6C1DMP6</accession>
<feature type="domain" description="FAT" evidence="20">
    <location>
        <begin position="1734"/>
        <end position="2326"/>
    </location>
</feature>
<dbReference type="CDD" id="cd05171">
    <property type="entry name" value="PIKKc_ATM"/>
    <property type="match status" value="1"/>
</dbReference>
<dbReference type="GO" id="GO:0006325">
    <property type="term" value="P:chromatin organization"/>
    <property type="evidence" value="ECO:0007669"/>
    <property type="project" value="UniProtKB-KW"/>
</dbReference>
<gene>
    <name evidence="22" type="primary">TEL1_1</name>
    <name evidence="22" type="ORF">GRS66_000119</name>
</gene>
<dbReference type="GO" id="GO:0005634">
    <property type="term" value="C:nucleus"/>
    <property type="evidence" value="ECO:0007669"/>
    <property type="project" value="UniProtKB-SubCell"/>
</dbReference>
<evidence type="ECO:0000256" key="7">
    <source>
        <dbReference type="ARBA" id="ARBA00022527"/>
    </source>
</evidence>
<comment type="similarity">
    <text evidence="3 18">Belongs to the PI3/PI4-kinase family. ATM subfamily.</text>
</comment>
<dbReference type="FunFam" id="1.10.1070.11:FF:000038">
    <property type="entry name" value="Serine/threonine-protein kinase Tel1"/>
    <property type="match status" value="1"/>
</dbReference>
<evidence type="ECO:0000256" key="5">
    <source>
        <dbReference type="ARBA" id="ARBA00014619"/>
    </source>
</evidence>
<evidence type="ECO:0000256" key="2">
    <source>
        <dbReference type="ARBA" id="ARBA00004574"/>
    </source>
</evidence>
<evidence type="ECO:0000256" key="11">
    <source>
        <dbReference type="ARBA" id="ARBA00022777"/>
    </source>
</evidence>
<evidence type="ECO:0000259" key="20">
    <source>
        <dbReference type="PROSITE" id="PS51189"/>
    </source>
</evidence>
<dbReference type="GO" id="GO:0005524">
    <property type="term" value="F:ATP binding"/>
    <property type="evidence" value="ECO:0007669"/>
    <property type="project" value="UniProtKB-KW"/>
</dbReference>
<evidence type="ECO:0000256" key="8">
    <source>
        <dbReference type="ARBA" id="ARBA00022679"/>
    </source>
</evidence>
<keyword evidence="9 18" id="KW-0547">Nucleotide-binding</keyword>
<evidence type="ECO:0000256" key="18">
    <source>
        <dbReference type="RuleBase" id="RU365027"/>
    </source>
</evidence>
<dbReference type="GO" id="GO:0004674">
    <property type="term" value="F:protein serine/threonine kinase activity"/>
    <property type="evidence" value="ECO:0007669"/>
    <property type="project" value="UniProtKB-KW"/>
</dbReference>
<protein>
    <recommendedName>
        <fullName evidence="5 18">Serine/threonine-protein kinase Tel1</fullName>
        <ecNumber evidence="4 18">2.7.11.1</ecNumber>
    </recommendedName>
</protein>
<evidence type="ECO:0000259" key="19">
    <source>
        <dbReference type="PROSITE" id="PS50290"/>
    </source>
</evidence>
<evidence type="ECO:0000256" key="15">
    <source>
        <dbReference type="ARBA" id="ARBA00023242"/>
    </source>
</evidence>
<dbReference type="InterPro" id="IPR036940">
    <property type="entry name" value="PI3/4_kinase_cat_sf"/>
</dbReference>
<evidence type="ECO:0000313" key="22">
    <source>
        <dbReference type="EMBL" id="QID77927.1"/>
    </source>
</evidence>
<evidence type="ECO:0000256" key="14">
    <source>
        <dbReference type="ARBA" id="ARBA00022895"/>
    </source>
</evidence>
<dbReference type="InterPro" id="IPR003152">
    <property type="entry name" value="FATC_dom"/>
</dbReference>
<dbReference type="PROSITE" id="PS50290">
    <property type="entry name" value="PI3_4_KINASE_3"/>
    <property type="match status" value="1"/>
</dbReference>
<dbReference type="InterPro" id="IPR021668">
    <property type="entry name" value="TAN"/>
</dbReference>
<dbReference type="Gene3D" id="1.10.1070.11">
    <property type="entry name" value="Phosphatidylinositol 3-/4-kinase, catalytic domain"/>
    <property type="match status" value="1"/>
</dbReference>
<keyword evidence="12 18" id="KW-0067">ATP-binding</keyword>
<keyword evidence="14 18" id="KW-0779">Telomere</keyword>
<dbReference type="Pfam" id="PF02260">
    <property type="entry name" value="FATC"/>
    <property type="match status" value="1"/>
</dbReference>
<evidence type="ECO:0000256" key="9">
    <source>
        <dbReference type="ARBA" id="ARBA00022741"/>
    </source>
</evidence>
<keyword evidence="10 18" id="KW-0227">DNA damage</keyword>
<dbReference type="EMBL" id="CP048984">
    <property type="protein sequence ID" value="QID77927.1"/>
    <property type="molecule type" value="Genomic_DNA"/>
</dbReference>
<evidence type="ECO:0000256" key="10">
    <source>
        <dbReference type="ARBA" id="ARBA00022763"/>
    </source>
</evidence>
<dbReference type="SMART" id="SM01343">
    <property type="entry name" value="FATC"/>
    <property type="match status" value="1"/>
</dbReference>
<keyword evidence="23" id="KW-1185">Reference proteome</keyword>
<dbReference type="InterPro" id="IPR044107">
    <property type="entry name" value="PIKKc_ATM"/>
</dbReference>
<evidence type="ECO:0000256" key="3">
    <source>
        <dbReference type="ARBA" id="ARBA00010769"/>
    </source>
</evidence>
<evidence type="ECO:0000256" key="16">
    <source>
        <dbReference type="ARBA" id="ARBA00047899"/>
    </source>
</evidence>
<keyword evidence="6 18" id="KW-0158">Chromosome</keyword>
<keyword evidence="13 18" id="KW-0156">Chromatin regulator</keyword>
<dbReference type="SMART" id="SM00146">
    <property type="entry name" value="PI3Kc"/>
    <property type="match status" value="1"/>
</dbReference>
<evidence type="ECO:0000256" key="13">
    <source>
        <dbReference type="ARBA" id="ARBA00022853"/>
    </source>
</evidence>